<proteinExistence type="predicted"/>
<dbReference type="InParanoid" id="A0A1X7VD97"/>
<protein>
    <submittedName>
        <fullName evidence="1">Uncharacterized protein</fullName>
    </submittedName>
</protein>
<dbReference type="EnsemblMetazoa" id="Aqu2.1.37719_001">
    <property type="protein sequence ID" value="Aqu2.1.37719_001"/>
    <property type="gene ID" value="Aqu2.1.37719"/>
</dbReference>
<sequence length="29" mass="3426">TSKELVECRLEYLNSTFIRHCCTILQPVE</sequence>
<name>A0A1X7VD97_AMPQE</name>
<dbReference type="AlphaFoldDB" id="A0A1X7VD97"/>
<organism evidence="1">
    <name type="scientific">Amphimedon queenslandica</name>
    <name type="common">Sponge</name>
    <dbReference type="NCBI Taxonomy" id="400682"/>
    <lineage>
        <taxon>Eukaryota</taxon>
        <taxon>Metazoa</taxon>
        <taxon>Porifera</taxon>
        <taxon>Demospongiae</taxon>
        <taxon>Heteroscleromorpha</taxon>
        <taxon>Haplosclerida</taxon>
        <taxon>Niphatidae</taxon>
        <taxon>Amphimedon</taxon>
    </lineage>
</organism>
<evidence type="ECO:0000313" key="1">
    <source>
        <dbReference type="EnsemblMetazoa" id="Aqu2.1.37719_001"/>
    </source>
</evidence>
<reference evidence="1" key="1">
    <citation type="submission" date="2017-05" db="UniProtKB">
        <authorList>
            <consortium name="EnsemblMetazoa"/>
        </authorList>
    </citation>
    <scope>IDENTIFICATION</scope>
</reference>
<accession>A0A1X7VD97</accession>